<name>A0ABW8PUW7_9GAMM</name>
<feature type="binding site" evidence="1">
    <location>
        <position position="186"/>
    </location>
    <ligand>
        <name>[4Fe-4S] cluster</name>
        <dbReference type="ChEBI" id="CHEBI:49883"/>
    </ligand>
</feature>
<dbReference type="PANTHER" id="PTHR30217:SF11">
    <property type="entry name" value="UBIQUINONE BIOSYNTHESIS PROTEIN UBIV"/>
    <property type="match status" value="1"/>
</dbReference>
<dbReference type="Pfam" id="PF01136">
    <property type="entry name" value="Peptidase_U32"/>
    <property type="match status" value="1"/>
</dbReference>
<dbReference type="Proteomes" id="UP001621714">
    <property type="component" value="Unassembled WGS sequence"/>
</dbReference>
<evidence type="ECO:0000313" key="2">
    <source>
        <dbReference type="EMBL" id="MFK7160052.1"/>
    </source>
</evidence>
<dbReference type="EMBL" id="JBANFI010000002">
    <property type="protein sequence ID" value="MFK7160052.1"/>
    <property type="molecule type" value="Genomic_DNA"/>
</dbReference>
<dbReference type="HAMAP" id="MF_02233">
    <property type="entry name" value="UbiV"/>
    <property type="match status" value="1"/>
</dbReference>
<dbReference type="InterPro" id="IPR001539">
    <property type="entry name" value="Peptidase_U32"/>
</dbReference>
<proteinExistence type="inferred from homology"/>
<evidence type="ECO:0000256" key="1">
    <source>
        <dbReference type="HAMAP-Rule" id="MF_02233"/>
    </source>
</evidence>
<accession>A0ABW8PUW7</accession>
<comment type="subunit">
    <text evidence="1">Forms a heterodimer with UbiU.</text>
</comment>
<keyword evidence="1" id="KW-0411">Iron-sulfur</keyword>
<dbReference type="RefSeq" id="WP_405337160.1">
    <property type="nucleotide sequence ID" value="NZ_JBANFI010000002.1"/>
</dbReference>
<feature type="binding site" evidence="1">
    <location>
        <position position="42"/>
    </location>
    <ligand>
        <name>[4Fe-4S] cluster</name>
        <dbReference type="ChEBI" id="CHEBI:49883"/>
    </ligand>
</feature>
<keyword evidence="1" id="KW-0408">Iron</keyword>
<dbReference type="PANTHER" id="PTHR30217">
    <property type="entry name" value="PEPTIDASE U32 FAMILY"/>
    <property type="match status" value="1"/>
</dbReference>
<protein>
    <recommendedName>
        <fullName evidence="1">Ubiquinone biosynthesis protein UbiV</fullName>
    </recommendedName>
</protein>
<reference evidence="2 3" key="1">
    <citation type="submission" date="2024-02" db="EMBL/GenBank/DDBJ databases">
        <title>Marinospirillum sp. MEB 164 isolated from Lonar lake sediment.</title>
        <authorList>
            <person name="Joshi A."/>
            <person name="Thite S."/>
        </authorList>
    </citation>
    <scope>NUCLEOTIDE SEQUENCE [LARGE SCALE GENOMIC DNA]</scope>
    <source>
        <strain evidence="2 3">MEB164</strain>
    </source>
</reference>
<keyword evidence="1" id="KW-0831">Ubiquinone biosynthesis</keyword>
<feature type="binding site" evidence="1">
    <location>
        <position position="199"/>
    </location>
    <ligand>
        <name>[4Fe-4S] cluster</name>
        <dbReference type="ChEBI" id="CHEBI:49883"/>
    </ligand>
</feature>
<dbReference type="NCBIfam" id="NF011991">
    <property type="entry name" value="PRK15447.1"/>
    <property type="match status" value="1"/>
</dbReference>
<comment type="pathway">
    <text evidence="1">Cofactor biosynthesis; ubiquinone biosynthesis.</text>
</comment>
<keyword evidence="1" id="KW-0004">4Fe-4S</keyword>
<evidence type="ECO:0000313" key="3">
    <source>
        <dbReference type="Proteomes" id="UP001621714"/>
    </source>
</evidence>
<comment type="caution">
    <text evidence="2">The sequence shown here is derived from an EMBL/GenBank/DDBJ whole genome shotgun (WGS) entry which is preliminary data.</text>
</comment>
<comment type="function">
    <text evidence="1">Required for O(2)-independent ubiquinone (coenzyme Q) biosynthesis. Together with UbiU, is essential for the C6-hydroxylation reaction in the oxygen-independent ubiquinone biosynthesis pathway.</text>
</comment>
<feature type="binding site" evidence="1">
    <location>
        <position position="203"/>
    </location>
    <ligand>
        <name>[4Fe-4S] cluster</name>
        <dbReference type="ChEBI" id="CHEBI:49883"/>
    </ligand>
</feature>
<gene>
    <name evidence="1" type="primary">ubiV</name>
    <name evidence="2" type="ORF">V6U78_03260</name>
</gene>
<comment type="similarity">
    <text evidence="1">Belongs to the peptidase U32 family. UbiV subfamily.</text>
</comment>
<sequence length="307" mass="34191">MQQLRLTLGPVLYYWPRAELLDFYQQVATWPVDVVYLGETVCARRREMKLDDWLAIAQDLAQAGKQVVLATQTLLESAADQRQLVRLIEAAQAHAAVSLVEASDMSAVEICTQLEQPFVAGPALNLYNPQSLALLARCGLKRWVFPLELSRTCLAEMQAWIQQHHPELETEVWGYGRAPLAWSARCFSARAQNLPKDRCQFVCQQHPQGLPLSSQEGAALFTLNGIQTLSAQPLSLLDQGASLAQLQVTHLRLSPENTDMSQLLERAVALKDPQQPPADPLKLVDLHSCNGYWYGLPGMTYQPPAPK</sequence>
<keyword evidence="3" id="KW-1185">Reference proteome</keyword>
<dbReference type="InterPro" id="IPR051454">
    <property type="entry name" value="RNA/ubiquinone_mod_enzymes"/>
</dbReference>
<comment type="cofactor">
    <cofactor evidence="1">
        <name>[4Fe-4S] cluster</name>
        <dbReference type="ChEBI" id="CHEBI:49883"/>
    </cofactor>
</comment>
<dbReference type="InterPro" id="IPR043693">
    <property type="entry name" value="UbiV"/>
</dbReference>
<organism evidence="2 3">
    <name type="scientific">Marinospirillum alkalitolerans</name>
    <dbReference type="NCBI Taxonomy" id="3123374"/>
    <lineage>
        <taxon>Bacteria</taxon>
        <taxon>Pseudomonadati</taxon>
        <taxon>Pseudomonadota</taxon>
        <taxon>Gammaproteobacteria</taxon>
        <taxon>Oceanospirillales</taxon>
        <taxon>Oceanospirillaceae</taxon>
        <taxon>Marinospirillum</taxon>
    </lineage>
</organism>
<keyword evidence="1" id="KW-0479">Metal-binding</keyword>